<dbReference type="FunFam" id="2.60.40.10:FF:000124">
    <property type="entry name" value="Myomesin 1"/>
    <property type="match status" value="1"/>
</dbReference>
<reference evidence="6 7" key="1">
    <citation type="submission" date="2021-06" db="EMBL/GenBank/DDBJ databases">
        <authorList>
            <person name="Palmer J.M."/>
        </authorList>
    </citation>
    <scope>NUCLEOTIDE SEQUENCE [LARGE SCALE GENOMIC DNA]</scope>
    <source>
        <strain evidence="6 7">MEX-2019</strain>
        <tissue evidence="6">Muscle</tissue>
    </source>
</reference>
<feature type="domain" description="Ig-like" evidence="4">
    <location>
        <begin position="494"/>
        <end position="580"/>
    </location>
</feature>
<evidence type="ECO:0000259" key="5">
    <source>
        <dbReference type="PROSITE" id="PS50853"/>
    </source>
</evidence>
<feature type="compositionally biased region" description="Basic and acidic residues" evidence="3">
    <location>
        <begin position="11"/>
        <end position="39"/>
    </location>
</feature>
<feature type="region of interest" description="Disordered" evidence="3">
    <location>
        <begin position="1"/>
        <end position="98"/>
    </location>
</feature>
<dbReference type="InterPro" id="IPR013098">
    <property type="entry name" value="Ig_I-set"/>
</dbReference>
<proteinExistence type="predicted"/>
<evidence type="ECO:0000256" key="2">
    <source>
        <dbReference type="ARBA" id="ARBA00023319"/>
    </source>
</evidence>
<dbReference type="SMART" id="SM00060">
    <property type="entry name" value="FN3"/>
    <property type="match status" value="2"/>
</dbReference>
<dbReference type="FunFam" id="2.60.40.10:FF:000233">
    <property type="entry name" value="Myomesin 1"/>
    <property type="match status" value="1"/>
</dbReference>
<dbReference type="InterPro" id="IPR013783">
    <property type="entry name" value="Ig-like_fold"/>
</dbReference>
<dbReference type="InterPro" id="IPR036179">
    <property type="entry name" value="Ig-like_dom_sf"/>
</dbReference>
<sequence>MGPGGNACPLTEHEPRWTDKHETVQPSHDTVERHNKPQADTETGEGAGTVRQIRDQTAEVDKDPDGPQASKFTVDASGNEESAKPRREQAASPAPPHGITVLECVRDSMVLSWKQPTFIGGADITGYFVDYRQVVDGVPGKWHEANVKAVSDRAYRVSELRENRKYQFQVRAANMAGVGIPSMPSDTFLCEEWTIAVPGPPHDLQVREVRSDSLVLLWKPPVYQGRDPVNGFYVDIKEGDAPEEAWRGVNTKAAEKTYLKVKNLKEGETYVLRVRAQNKAGVGKTSDVTEPVLALTKPGTKEIVVQVDDDGVISLNFEYSDLTPTPNLSQTVFNSPGEDDVGVYSCLVTHTDGASSSYTLSEEELKRLLNVSHDHKFPIIPLKSELAVELQEKGKVRFWLQAEHMSANGKVDYVFNDNILSQGEKYKMNFDKNTGVIEMLMESLTPADEGTYTFQLKDGKATNQSSLVLIGDVFKQLQKESEFQRKEWFRKQGPHFIEGLSWEVTPDCCVILKCKVGNMKKETSALWHKDGHQIKADEHLGFAEGVLKLEIAQISRKDAGVYEVVLKDERGKDTSTLNLTDQGFKDLMNEVFSFIANTSTPLKITSTDEGIRLYTFVSIYNDLLQVTWHHKDSAISFSDRIKSGVVGEQLWLQITEPTEKDMGKYAIEFYDGKGGLRRTVELSGQAFDDAFAEFQRLKAAAIAERNRARVAGGLPDVVTIQEGKALNLTCNISGNPVPEVTWLKNDREITSDEHCILKFESGKFASFTITGVNTSDSGKYSILVKNKFGTESGDFTVSVFIPEEAGAKKK</sequence>
<dbReference type="PANTHER" id="PTHR13817:SF16">
    <property type="entry name" value="MYOMESIN-1"/>
    <property type="match status" value="1"/>
</dbReference>
<dbReference type="Proteomes" id="UP001311232">
    <property type="component" value="Unassembled WGS sequence"/>
</dbReference>
<feature type="domain" description="Fibronectin type-III" evidence="5">
    <location>
        <begin position="92"/>
        <end position="193"/>
    </location>
</feature>
<dbReference type="GO" id="GO:0031430">
    <property type="term" value="C:M band"/>
    <property type="evidence" value="ECO:0007669"/>
    <property type="project" value="TreeGrafter"/>
</dbReference>
<accession>A0AAV9QSL3</accession>
<dbReference type="AlphaFoldDB" id="A0AAV9QSL3"/>
<evidence type="ECO:0000313" key="7">
    <source>
        <dbReference type="Proteomes" id="UP001311232"/>
    </source>
</evidence>
<dbReference type="GO" id="GO:0045214">
    <property type="term" value="P:sarcomere organization"/>
    <property type="evidence" value="ECO:0007669"/>
    <property type="project" value="TreeGrafter"/>
</dbReference>
<dbReference type="FunFam" id="2.60.40.10:FF:000179">
    <property type="entry name" value="Myomesin 2"/>
    <property type="match status" value="1"/>
</dbReference>
<protein>
    <submittedName>
        <fullName evidence="6">Myomesin-1</fullName>
    </submittedName>
</protein>
<keyword evidence="1" id="KW-0677">Repeat</keyword>
<dbReference type="FunFam" id="2.60.40.10:FF:000467">
    <property type="entry name" value="Myomesin 1"/>
    <property type="match status" value="1"/>
</dbReference>
<dbReference type="Gene3D" id="2.60.40.10">
    <property type="entry name" value="Immunoglobulins"/>
    <property type="match status" value="7"/>
</dbReference>
<dbReference type="PRINTS" id="PR00014">
    <property type="entry name" value="FNTYPEIII"/>
</dbReference>
<dbReference type="PANTHER" id="PTHR13817">
    <property type="entry name" value="TITIN"/>
    <property type="match status" value="1"/>
</dbReference>
<evidence type="ECO:0000256" key="1">
    <source>
        <dbReference type="ARBA" id="ARBA00022737"/>
    </source>
</evidence>
<dbReference type="PROSITE" id="PS50835">
    <property type="entry name" value="IG_LIKE"/>
    <property type="match status" value="2"/>
</dbReference>
<dbReference type="SMART" id="SM00408">
    <property type="entry name" value="IGc2"/>
    <property type="match status" value="1"/>
</dbReference>
<name>A0AAV9QSL3_9TELE</name>
<dbReference type="Pfam" id="PF00041">
    <property type="entry name" value="fn3"/>
    <property type="match status" value="2"/>
</dbReference>
<feature type="domain" description="Fibronectin type-III" evidence="5">
    <location>
        <begin position="200"/>
        <end position="299"/>
    </location>
</feature>
<dbReference type="InterPro" id="IPR003598">
    <property type="entry name" value="Ig_sub2"/>
</dbReference>
<feature type="compositionally biased region" description="Basic and acidic residues" evidence="3">
    <location>
        <begin position="52"/>
        <end position="65"/>
    </location>
</feature>
<dbReference type="InterPro" id="IPR036116">
    <property type="entry name" value="FN3_sf"/>
</dbReference>
<dbReference type="Pfam" id="PF07679">
    <property type="entry name" value="I-set"/>
    <property type="match status" value="2"/>
</dbReference>
<evidence type="ECO:0000256" key="3">
    <source>
        <dbReference type="SAM" id="MobiDB-lite"/>
    </source>
</evidence>
<feature type="domain" description="Ig-like" evidence="4">
    <location>
        <begin position="720"/>
        <end position="798"/>
    </location>
</feature>
<dbReference type="InterPro" id="IPR003599">
    <property type="entry name" value="Ig_sub"/>
</dbReference>
<evidence type="ECO:0000313" key="6">
    <source>
        <dbReference type="EMBL" id="KAK5600476.1"/>
    </source>
</evidence>
<keyword evidence="7" id="KW-1185">Reference proteome</keyword>
<dbReference type="CDD" id="cd00063">
    <property type="entry name" value="FN3"/>
    <property type="match status" value="2"/>
</dbReference>
<keyword evidence="2" id="KW-0393">Immunoglobulin domain</keyword>
<dbReference type="SMART" id="SM00409">
    <property type="entry name" value="IG"/>
    <property type="match status" value="4"/>
</dbReference>
<organism evidence="6 7">
    <name type="scientific">Crenichthys baileyi</name>
    <name type="common">White River springfish</name>
    <dbReference type="NCBI Taxonomy" id="28760"/>
    <lineage>
        <taxon>Eukaryota</taxon>
        <taxon>Metazoa</taxon>
        <taxon>Chordata</taxon>
        <taxon>Craniata</taxon>
        <taxon>Vertebrata</taxon>
        <taxon>Euteleostomi</taxon>
        <taxon>Actinopterygii</taxon>
        <taxon>Neopterygii</taxon>
        <taxon>Teleostei</taxon>
        <taxon>Neoteleostei</taxon>
        <taxon>Acanthomorphata</taxon>
        <taxon>Ovalentaria</taxon>
        <taxon>Atherinomorphae</taxon>
        <taxon>Cyprinodontiformes</taxon>
        <taxon>Goodeidae</taxon>
        <taxon>Crenichthys</taxon>
    </lineage>
</organism>
<dbReference type="InterPro" id="IPR003961">
    <property type="entry name" value="FN3_dom"/>
</dbReference>
<dbReference type="SUPFAM" id="SSF49265">
    <property type="entry name" value="Fibronectin type III"/>
    <property type="match status" value="1"/>
</dbReference>
<comment type="caution">
    <text evidence="6">The sequence shown here is derived from an EMBL/GenBank/DDBJ whole genome shotgun (WGS) entry which is preliminary data.</text>
</comment>
<dbReference type="EMBL" id="JAHHUM010002886">
    <property type="protein sequence ID" value="KAK5600476.1"/>
    <property type="molecule type" value="Genomic_DNA"/>
</dbReference>
<dbReference type="InterPro" id="IPR007110">
    <property type="entry name" value="Ig-like_dom"/>
</dbReference>
<dbReference type="FunFam" id="2.60.40.10:FF:002172">
    <property type="entry name" value="Myomesin 1a (skelemin)"/>
    <property type="match status" value="2"/>
</dbReference>
<evidence type="ECO:0000259" key="4">
    <source>
        <dbReference type="PROSITE" id="PS50835"/>
    </source>
</evidence>
<dbReference type="PROSITE" id="PS50853">
    <property type="entry name" value="FN3"/>
    <property type="match status" value="2"/>
</dbReference>
<dbReference type="SUPFAM" id="SSF48726">
    <property type="entry name" value="Immunoglobulin"/>
    <property type="match status" value="4"/>
</dbReference>
<gene>
    <name evidence="6" type="primary">MYOM1</name>
    <name evidence="6" type="ORF">CRENBAI_019732</name>
</gene>
<dbReference type="InterPro" id="IPR050964">
    <property type="entry name" value="Striated_Muscle_Regulatory"/>
</dbReference>